<evidence type="ECO:0000313" key="1">
    <source>
        <dbReference type="EMBL" id="OQB42186.1"/>
    </source>
</evidence>
<organism evidence="1">
    <name type="scientific">candidate division CPR1 bacterium ADurb.Bin160</name>
    <dbReference type="NCBI Taxonomy" id="1852826"/>
    <lineage>
        <taxon>Bacteria</taxon>
        <taxon>candidate division CPR1</taxon>
    </lineage>
</organism>
<proteinExistence type="predicted"/>
<dbReference type="Proteomes" id="UP000485621">
    <property type="component" value="Unassembled WGS sequence"/>
</dbReference>
<accession>A0A1V5ZQ31</accession>
<gene>
    <name evidence="1" type="ORF">BWY04_00407</name>
</gene>
<comment type="caution">
    <text evidence="1">The sequence shown here is derived from an EMBL/GenBank/DDBJ whole genome shotgun (WGS) entry which is preliminary data.</text>
</comment>
<reference evidence="1" key="1">
    <citation type="submission" date="2017-02" db="EMBL/GenBank/DDBJ databases">
        <title>Delving into the versatile metabolic prowess of the omnipresent phylum Bacteroidetes.</title>
        <authorList>
            <person name="Nobu M.K."/>
            <person name="Mei R."/>
            <person name="Narihiro T."/>
            <person name="Kuroda K."/>
            <person name="Liu W.-T."/>
        </authorList>
    </citation>
    <scope>NUCLEOTIDE SEQUENCE</scope>
    <source>
        <strain evidence="1">ADurb.Bin160</strain>
    </source>
</reference>
<dbReference type="AlphaFoldDB" id="A0A1V5ZQ31"/>
<sequence length="160" mass="19164">MFCTGEILLDKTGELKRLVQYSKKYLKKKNPKLNKMQIEIAKYHIWDMCDNLEEVFDSNTEEFYLVFYNFLNKLFETYAKFLQFDTVPVNKLKRFLVNEQDKKKYLISDFPDKKFTKMIVSAINIKDKTKMMEEFKTITKYALKKMGGFNIDGWKIRSPA</sequence>
<name>A0A1V5ZQ31_9BACT</name>
<dbReference type="EMBL" id="MWDB01000005">
    <property type="protein sequence ID" value="OQB42186.1"/>
    <property type="molecule type" value="Genomic_DNA"/>
</dbReference>
<protein>
    <submittedName>
        <fullName evidence="1">Uncharacterized protein</fullName>
    </submittedName>
</protein>